<protein>
    <submittedName>
        <fullName evidence="1">Uncharacterized protein</fullName>
    </submittedName>
</protein>
<accession>A0A444Z0G7</accession>
<dbReference type="EMBL" id="SDMP01000015">
    <property type="protein sequence ID" value="RYR07693.1"/>
    <property type="molecule type" value="Genomic_DNA"/>
</dbReference>
<proteinExistence type="predicted"/>
<keyword evidence="2" id="KW-1185">Reference proteome</keyword>
<name>A0A444Z0G7_ARAHY</name>
<comment type="caution">
    <text evidence="1">The sequence shown here is derived from an EMBL/GenBank/DDBJ whole genome shotgun (WGS) entry which is preliminary data.</text>
</comment>
<gene>
    <name evidence="1" type="ORF">Ahy_B05g075105</name>
</gene>
<dbReference type="Proteomes" id="UP000289738">
    <property type="component" value="Chromosome B05"/>
</dbReference>
<organism evidence="1 2">
    <name type="scientific">Arachis hypogaea</name>
    <name type="common">Peanut</name>
    <dbReference type="NCBI Taxonomy" id="3818"/>
    <lineage>
        <taxon>Eukaryota</taxon>
        <taxon>Viridiplantae</taxon>
        <taxon>Streptophyta</taxon>
        <taxon>Embryophyta</taxon>
        <taxon>Tracheophyta</taxon>
        <taxon>Spermatophyta</taxon>
        <taxon>Magnoliopsida</taxon>
        <taxon>eudicotyledons</taxon>
        <taxon>Gunneridae</taxon>
        <taxon>Pentapetalae</taxon>
        <taxon>rosids</taxon>
        <taxon>fabids</taxon>
        <taxon>Fabales</taxon>
        <taxon>Fabaceae</taxon>
        <taxon>Papilionoideae</taxon>
        <taxon>50 kb inversion clade</taxon>
        <taxon>dalbergioids sensu lato</taxon>
        <taxon>Dalbergieae</taxon>
        <taxon>Pterocarpus clade</taxon>
        <taxon>Arachis</taxon>
    </lineage>
</organism>
<evidence type="ECO:0000313" key="2">
    <source>
        <dbReference type="Proteomes" id="UP000289738"/>
    </source>
</evidence>
<reference evidence="1 2" key="1">
    <citation type="submission" date="2019-01" db="EMBL/GenBank/DDBJ databases">
        <title>Sequencing of cultivated peanut Arachis hypogaea provides insights into genome evolution and oil improvement.</title>
        <authorList>
            <person name="Chen X."/>
        </authorList>
    </citation>
    <scope>NUCLEOTIDE SEQUENCE [LARGE SCALE GENOMIC DNA]</scope>
    <source>
        <strain evidence="2">cv. Fuhuasheng</strain>
        <tissue evidence="1">Leaves</tissue>
    </source>
</reference>
<evidence type="ECO:0000313" key="1">
    <source>
        <dbReference type="EMBL" id="RYR07693.1"/>
    </source>
</evidence>
<sequence length="115" mass="12847">MVIGNLPSQNHLCKKVVFNNPEKSNGFEPLLKLDKEAISVRDKITSCSKKEQWKLSIISLLISLSFRNPARWWSLSELSLQVSYSSGRGNPARVRVPHRVSIRSRAGGDSGKLNS</sequence>
<dbReference type="AlphaFoldDB" id="A0A444Z0G7"/>